<dbReference type="Pfam" id="PF07388">
    <property type="entry name" value="A-2_8-polyST"/>
    <property type="match status" value="1"/>
</dbReference>
<comment type="caution">
    <text evidence="1">The sequence shown here is derived from an EMBL/GenBank/DDBJ whole genome shotgun (WGS) entry which is preliminary data.</text>
</comment>
<dbReference type="RefSeq" id="WP_168930473.1">
    <property type="nucleotide sequence ID" value="NZ_JABAFD010000001.1"/>
</dbReference>
<sequence>MKKVLFLTFTPYHIKLSNYLISEFYNEYQNFMIVSSFSGIEFSKLESFIDKERLNLLEYYNLNYEISSIIKKPLNILGKYKKDLSLFMDSIEKYNPDTVVFFSDEPIPYQILFDKIKDKKNMILVEEGIGSYSNSRNSSMKSKIQFNIRKLIFKYNEARRFGLCKGGYENVIIALEPQLINPENKNINRIQIDKLKYKKFVVNENLYDKDIIKLKNASLLCPCCTSDVYTNKAVTDVFNKIFNKYEYDIKKHIYIKLHPADKNRELIINISKKYKNYIHFINEDNITSEDLLSSKNLDELISDFSSTLINTNYINPTIELKSYYSYLCNILSREIIDNNLFKYLLESGKIKDMTL</sequence>
<name>A0AA44DI41_PARBF</name>
<dbReference type="InterPro" id="IPR010866">
    <property type="entry name" value="A-2_8-polyST"/>
</dbReference>
<reference evidence="1 2" key="1">
    <citation type="submission" date="2020-04" db="EMBL/GenBank/DDBJ databases">
        <authorList>
            <person name="Hitch T.C.A."/>
            <person name="Wylensek D."/>
            <person name="Clavel T."/>
        </authorList>
    </citation>
    <scope>NUCLEOTIDE SEQUENCE [LARGE SCALE GENOMIC DNA]</scope>
    <source>
        <strain evidence="1 2">Med78_4-601-WT-2</strain>
    </source>
</reference>
<evidence type="ECO:0000313" key="1">
    <source>
        <dbReference type="EMBL" id="NME08148.1"/>
    </source>
</evidence>
<accession>A0AA44DI41</accession>
<gene>
    <name evidence="1" type="ORF">HF875_01385</name>
</gene>
<proteinExistence type="predicted"/>
<evidence type="ECO:0000313" key="2">
    <source>
        <dbReference type="Proteomes" id="UP000573963"/>
    </source>
</evidence>
<dbReference type="EMBL" id="JABAFD010000001">
    <property type="protein sequence ID" value="NME08148.1"/>
    <property type="molecule type" value="Genomic_DNA"/>
</dbReference>
<protein>
    <submittedName>
        <fullName evidence="1">Uncharacterized protein</fullName>
    </submittedName>
</protein>
<organism evidence="1 2">
    <name type="scientific">Paraclostridium bifermentans</name>
    <name type="common">Clostridium bifermentans</name>
    <dbReference type="NCBI Taxonomy" id="1490"/>
    <lineage>
        <taxon>Bacteria</taxon>
        <taxon>Bacillati</taxon>
        <taxon>Bacillota</taxon>
        <taxon>Clostridia</taxon>
        <taxon>Peptostreptococcales</taxon>
        <taxon>Peptostreptococcaceae</taxon>
        <taxon>Paraclostridium</taxon>
    </lineage>
</organism>
<dbReference type="Proteomes" id="UP000573963">
    <property type="component" value="Unassembled WGS sequence"/>
</dbReference>
<dbReference type="AlphaFoldDB" id="A0AA44DI41"/>